<feature type="binding site" evidence="16">
    <location>
        <position position="76"/>
    </location>
    <ligand>
        <name>Mg(2+)</name>
        <dbReference type="ChEBI" id="CHEBI:18420"/>
        <label>2</label>
        <note>catalytic</note>
    </ligand>
</feature>
<evidence type="ECO:0000256" key="14">
    <source>
        <dbReference type="PIRNR" id="PIRNR028980"/>
    </source>
</evidence>
<dbReference type="OrthoDB" id="62560at2759"/>
<feature type="domain" description="tRNAHis guanylyltransferase catalytic" evidence="17">
    <location>
        <begin position="6"/>
        <end position="137"/>
    </location>
</feature>
<feature type="binding site" evidence="15">
    <location>
        <begin position="75"/>
        <end position="76"/>
    </location>
    <ligand>
        <name>GTP</name>
        <dbReference type="ChEBI" id="CHEBI:37565"/>
    </ligand>
</feature>
<keyword evidence="7 14" id="KW-0548">Nucleotidyltransferase</keyword>
<evidence type="ECO:0000313" key="20">
    <source>
        <dbReference type="Proteomes" id="UP000800235"/>
    </source>
</evidence>
<dbReference type="GO" id="GO:0008193">
    <property type="term" value="F:tRNA guanylyltransferase activity"/>
    <property type="evidence" value="ECO:0007669"/>
    <property type="project" value="UniProtKB-UniRule"/>
</dbReference>
<comment type="caution">
    <text evidence="19">The sequence shown here is derived from an EMBL/GenBank/DDBJ whole genome shotgun (WGS) entry which is preliminary data.</text>
</comment>
<evidence type="ECO:0000313" key="19">
    <source>
        <dbReference type="EMBL" id="KAF2435585.1"/>
    </source>
</evidence>
<keyword evidence="9 14" id="KW-0547">Nucleotide-binding</keyword>
<dbReference type="GO" id="GO:0006400">
    <property type="term" value="P:tRNA modification"/>
    <property type="evidence" value="ECO:0007669"/>
    <property type="project" value="UniProtKB-UniRule"/>
</dbReference>
<keyword evidence="5 14" id="KW-0808">Transferase</keyword>
<evidence type="ECO:0000256" key="11">
    <source>
        <dbReference type="ARBA" id="ARBA00023134"/>
    </source>
</evidence>
<protein>
    <recommendedName>
        <fullName evidence="4 14">tRNA(His) guanylyltransferase</fullName>
        <ecNumber evidence="3 14">2.7.7.79</ecNumber>
    </recommendedName>
    <alternativeName>
        <fullName evidence="12 14">tRNA-histidine guanylyltransferase</fullName>
    </alternativeName>
</protein>
<keyword evidence="11 14" id="KW-0342">GTP-binding</keyword>
<feature type="binding site" evidence="16">
    <location>
        <position position="76"/>
    </location>
    <ligand>
        <name>Mg(2+)</name>
        <dbReference type="ChEBI" id="CHEBI:18420"/>
        <label>1</label>
        <note>catalytic</note>
    </ligand>
</feature>
<feature type="binding site" evidence="16">
    <location>
        <position position="30"/>
    </location>
    <ligand>
        <name>Mg(2+)</name>
        <dbReference type="ChEBI" id="CHEBI:18420"/>
        <label>1</label>
        <note>catalytic</note>
    </ligand>
</feature>
<dbReference type="EMBL" id="MU007013">
    <property type="protein sequence ID" value="KAF2435585.1"/>
    <property type="molecule type" value="Genomic_DNA"/>
</dbReference>
<dbReference type="PANTHER" id="PTHR12729:SF6">
    <property type="entry name" value="TRNA(HIS) GUANYLYLTRANSFERASE-RELATED"/>
    <property type="match status" value="1"/>
</dbReference>
<proteinExistence type="inferred from homology"/>
<evidence type="ECO:0000256" key="6">
    <source>
        <dbReference type="ARBA" id="ARBA00022694"/>
    </source>
</evidence>
<dbReference type="Gene3D" id="3.30.70.3000">
    <property type="match status" value="1"/>
</dbReference>
<keyword evidence="20" id="KW-1185">Reference proteome</keyword>
<dbReference type="InterPro" id="IPR024956">
    <property type="entry name" value="tRNAHis_GuaTrfase_cat"/>
</dbReference>
<evidence type="ECO:0000256" key="4">
    <source>
        <dbReference type="ARBA" id="ARBA00015443"/>
    </source>
</evidence>
<sequence length="301" mass="34271">MANSKYEYVREFEQAEPLLKNTWIVVRIDGRGFHRLSTKYQFEKPNDKRALDLMNAAGAAVMNELPDLVLAYGISDEYSFVYHKDTTLFERRAAKLTSTIVSTFTSYYVFLWPQYFPDTPLLLGMMPTFDGRAVCYPTIGNLRDYLSWRQVDCHINNTYNTAFWTLILKGGMEAREAEQTLSGTNTGQKNEIMYTNGLNYNNELEIYKKGTVLYRDYELAHPIEGSSEILSSAVASTGTDTIASSLPEELSKTAQEKEKKSKRKAGVKAEHIDIIKDEFWQRRPWILSGRSGRLVGSVTTG</sequence>
<evidence type="ECO:0000259" key="18">
    <source>
        <dbReference type="Pfam" id="PF14413"/>
    </source>
</evidence>
<dbReference type="Pfam" id="PF14413">
    <property type="entry name" value="Thg1C"/>
    <property type="match status" value="1"/>
</dbReference>
<accession>A0A9P4P1H6</accession>
<feature type="binding site" evidence="16">
    <location>
        <position position="29"/>
    </location>
    <ligand>
        <name>Mg(2+)</name>
        <dbReference type="ChEBI" id="CHEBI:18420"/>
        <label>1</label>
        <note>catalytic</note>
    </ligand>
</feature>
<comment type="cofactor">
    <cofactor evidence="16">
        <name>Mg(2+)</name>
        <dbReference type="ChEBI" id="CHEBI:18420"/>
    </cofactor>
    <text evidence="16">Binds 2 magnesium ions per subunit.</text>
</comment>
<comment type="catalytic activity">
    <reaction evidence="13 14">
        <text>a 5'-end ribonucleotide-tRNA(His) + GTP + ATP + H2O = a 5'-end phospho-guanosine-ribonucleotide-tRNA(His) + AMP + 2 diphosphate + H(+)</text>
        <dbReference type="Rhea" id="RHEA:54564"/>
        <dbReference type="Rhea" id="RHEA-COMP:14193"/>
        <dbReference type="Rhea" id="RHEA-COMP:14917"/>
        <dbReference type="ChEBI" id="CHEBI:15377"/>
        <dbReference type="ChEBI" id="CHEBI:15378"/>
        <dbReference type="ChEBI" id="CHEBI:30616"/>
        <dbReference type="ChEBI" id="CHEBI:33019"/>
        <dbReference type="ChEBI" id="CHEBI:37565"/>
        <dbReference type="ChEBI" id="CHEBI:138282"/>
        <dbReference type="ChEBI" id="CHEBI:141847"/>
        <dbReference type="ChEBI" id="CHEBI:456215"/>
        <dbReference type="EC" id="2.7.7.79"/>
    </reaction>
</comment>
<evidence type="ECO:0000256" key="1">
    <source>
        <dbReference type="ARBA" id="ARBA00002939"/>
    </source>
</evidence>
<evidence type="ECO:0000256" key="2">
    <source>
        <dbReference type="ARBA" id="ARBA00010113"/>
    </source>
</evidence>
<evidence type="ECO:0000256" key="9">
    <source>
        <dbReference type="ARBA" id="ARBA00022741"/>
    </source>
</evidence>
<name>A0A9P4P1H6_9PEZI</name>
<feature type="domain" description="Thg1 C-terminal" evidence="18">
    <location>
        <begin position="141"/>
        <end position="276"/>
    </location>
</feature>
<dbReference type="EC" id="2.7.7.79" evidence="3 14"/>
<dbReference type="GO" id="GO:0005525">
    <property type="term" value="F:GTP binding"/>
    <property type="evidence" value="ECO:0007669"/>
    <property type="project" value="UniProtKB-UniRule"/>
</dbReference>
<evidence type="ECO:0000256" key="10">
    <source>
        <dbReference type="ARBA" id="ARBA00022842"/>
    </source>
</evidence>
<dbReference type="InterPro" id="IPR025845">
    <property type="entry name" value="Thg1_C_dom"/>
</dbReference>
<evidence type="ECO:0000256" key="7">
    <source>
        <dbReference type="ARBA" id="ARBA00022695"/>
    </source>
</evidence>
<keyword evidence="10 14" id="KW-0460">Magnesium</keyword>
<evidence type="ECO:0000256" key="13">
    <source>
        <dbReference type="ARBA" id="ARBA00047281"/>
    </source>
</evidence>
<evidence type="ECO:0000256" key="3">
    <source>
        <dbReference type="ARBA" id="ARBA00012511"/>
    </source>
</evidence>
<evidence type="ECO:0000256" key="5">
    <source>
        <dbReference type="ARBA" id="ARBA00022679"/>
    </source>
</evidence>
<dbReference type="Proteomes" id="UP000800235">
    <property type="component" value="Unassembled WGS sequence"/>
</dbReference>
<feature type="binding site" evidence="16">
    <location>
        <position position="29"/>
    </location>
    <ligand>
        <name>Mg(2+)</name>
        <dbReference type="ChEBI" id="CHEBI:18420"/>
        <label>2</label>
        <note>catalytic</note>
    </ligand>
</feature>
<dbReference type="PANTHER" id="PTHR12729">
    <property type="entry name" value="TRNA(HIS) GUANYLYLTRANSFERASE-RELATED"/>
    <property type="match status" value="1"/>
</dbReference>
<keyword evidence="8 14" id="KW-0479">Metal-binding</keyword>
<evidence type="ECO:0000256" key="12">
    <source>
        <dbReference type="ARBA" id="ARBA00032480"/>
    </source>
</evidence>
<comment type="similarity">
    <text evidence="2 14">Belongs to the tRNA(His) guanylyltransferase family.</text>
</comment>
<dbReference type="InterPro" id="IPR038469">
    <property type="entry name" value="tRNAHis_GuaTrfase_Thg1_sf"/>
</dbReference>
<keyword evidence="6 14" id="KW-0819">tRNA processing</keyword>
<gene>
    <name evidence="19" type="ORF">EJ08DRAFT_626140</name>
</gene>
<evidence type="ECO:0000259" key="17">
    <source>
        <dbReference type="Pfam" id="PF04446"/>
    </source>
</evidence>
<dbReference type="Pfam" id="PF04446">
    <property type="entry name" value="Thg1"/>
    <property type="match status" value="1"/>
</dbReference>
<feature type="binding site" evidence="15">
    <location>
        <begin position="29"/>
        <end position="34"/>
    </location>
    <ligand>
        <name>GTP</name>
        <dbReference type="ChEBI" id="CHEBI:37565"/>
    </ligand>
</feature>
<dbReference type="AlphaFoldDB" id="A0A9P4P1H6"/>
<evidence type="ECO:0000256" key="16">
    <source>
        <dbReference type="PIRSR" id="PIRSR028980-2"/>
    </source>
</evidence>
<comment type="function">
    <text evidence="1 14">Adds a GMP to the 5'-end of tRNA(His) after transcription and RNase P cleavage.</text>
</comment>
<evidence type="ECO:0000256" key="15">
    <source>
        <dbReference type="PIRSR" id="PIRSR028980-1"/>
    </source>
</evidence>
<organism evidence="19 20">
    <name type="scientific">Tothia fuscella</name>
    <dbReference type="NCBI Taxonomy" id="1048955"/>
    <lineage>
        <taxon>Eukaryota</taxon>
        <taxon>Fungi</taxon>
        <taxon>Dikarya</taxon>
        <taxon>Ascomycota</taxon>
        <taxon>Pezizomycotina</taxon>
        <taxon>Dothideomycetes</taxon>
        <taxon>Pleosporomycetidae</taxon>
        <taxon>Venturiales</taxon>
        <taxon>Cylindrosympodiaceae</taxon>
        <taxon>Tothia</taxon>
    </lineage>
</organism>
<dbReference type="GO" id="GO:0000287">
    <property type="term" value="F:magnesium ion binding"/>
    <property type="evidence" value="ECO:0007669"/>
    <property type="project" value="UniProtKB-UniRule"/>
</dbReference>
<dbReference type="FunFam" id="3.30.70.3000:FF:000001">
    <property type="entry name" value="tRNA(His) guanylyltransferase"/>
    <property type="match status" value="1"/>
</dbReference>
<reference evidence="19" key="1">
    <citation type="journal article" date="2020" name="Stud. Mycol.">
        <title>101 Dothideomycetes genomes: a test case for predicting lifestyles and emergence of pathogens.</title>
        <authorList>
            <person name="Haridas S."/>
            <person name="Albert R."/>
            <person name="Binder M."/>
            <person name="Bloem J."/>
            <person name="Labutti K."/>
            <person name="Salamov A."/>
            <person name="Andreopoulos B."/>
            <person name="Baker S."/>
            <person name="Barry K."/>
            <person name="Bills G."/>
            <person name="Bluhm B."/>
            <person name="Cannon C."/>
            <person name="Castanera R."/>
            <person name="Culley D."/>
            <person name="Daum C."/>
            <person name="Ezra D."/>
            <person name="Gonzalez J."/>
            <person name="Henrissat B."/>
            <person name="Kuo A."/>
            <person name="Liang C."/>
            <person name="Lipzen A."/>
            <person name="Lutzoni F."/>
            <person name="Magnuson J."/>
            <person name="Mondo S."/>
            <person name="Nolan M."/>
            <person name="Ohm R."/>
            <person name="Pangilinan J."/>
            <person name="Park H.-J."/>
            <person name="Ramirez L."/>
            <person name="Alfaro M."/>
            <person name="Sun H."/>
            <person name="Tritt A."/>
            <person name="Yoshinaga Y."/>
            <person name="Zwiers L.-H."/>
            <person name="Turgeon B."/>
            <person name="Goodwin S."/>
            <person name="Spatafora J."/>
            <person name="Crous P."/>
            <person name="Grigoriev I."/>
        </authorList>
    </citation>
    <scope>NUCLEOTIDE SEQUENCE</scope>
    <source>
        <strain evidence="19">CBS 130266</strain>
    </source>
</reference>
<dbReference type="InterPro" id="IPR007537">
    <property type="entry name" value="tRNAHis_GuaTrfase_Thg1"/>
</dbReference>
<dbReference type="PIRSF" id="PIRSF028980">
    <property type="entry name" value="tRNAHis_guanylyltransferase"/>
    <property type="match status" value="1"/>
</dbReference>
<evidence type="ECO:0000256" key="8">
    <source>
        <dbReference type="ARBA" id="ARBA00022723"/>
    </source>
</evidence>